<proteinExistence type="predicted"/>
<evidence type="ECO:0000256" key="1">
    <source>
        <dbReference type="SAM" id="Phobius"/>
    </source>
</evidence>
<feature type="transmembrane region" description="Helical" evidence="1">
    <location>
        <begin position="114"/>
        <end position="135"/>
    </location>
</feature>
<keyword evidence="1" id="KW-0472">Membrane</keyword>
<evidence type="ECO:0000313" key="2">
    <source>
        <dbReference type="EMBL" id="GAF98881.1"/>
    </source>
</evidence>
<dbReference type="AlphaFoldDB" id="X0UHV7"/>
<reference evidence="2" key="1">
    <citation type="journal article" date="2014" name="Front. Microbiol.">
        <title>High frequency of phylogenetically diverse reductive dehalogenase-homologous genes in deep subseafloor sedimentary metagenomes.</title>
        <authorList>
            <person name="Kawai M."/>
            <person name="Futagami T."/>
            <person name="Toyoda A."/>
            <person name="Takaki Y."/>
            <person name="Nishi S."/>
            <person name="Hori S."/>
            <person name="Arai W."/>
            <person name="Tsubouchi T."/>
            <person name="Morono Y."/>
            <person name="Uchiyama I."/>
            <person name="Ito T."/>
            <person name="Fujiyama A."/>
            <person name="Inagaki F."/>
            <person name="Takami H."/>
        </authorList>
    </citation>
    <scope>NUCLEOTIDE SEQUENCE</scope>
    <source>
        <strain evidence="2">Expedition CK06-06</strain>
    </source>
</reference>
<dbReference type="EMBL" id="BARS01012332">
    <property type="protein sequence ID" value="GAF98881.1"/>
    <property type="molecule type" value="Genomic_DNA"/>
</dbReference>
<gene>
    <name evidence="2" type="ORF">S01H1_22021</name>
</gene>
<keyword evidence="1" id="KW-1133">Transmembrane helix</keyword>
<name>X0UHV7_9ZZZZ</name>
<comment type="caution">
    <text evidence="2">The sequence shown here is derived from an EMBL/GenBank/DDBJ whole genome shotgun (WGS) entry which is preliminary data.</text>
</comment>
<feature type="transmembrane region" description="Helical" evidence="1">
    <location>
        <begin position="83"/>
        <end position="102"/>
    </location>
</feature>
<keyword evidence="1" id="KW-0812">Transmembrane</keyword>
<protein>
    <submittedName>
        <fullName evidence="2">Uncharacterized protein</fullName>
    </submittedName>
</protein>
<sequence>MWWTYTAGLAITLIAYGPLLVTPGYIMVADLVYPLDVIDNLGPVSQIWSEPRGTNLAEQTRLPLLGPFMALALVLGWDSGGMIRAFMLALLVTAYTGAFVLVQTAIGARRPAELRWPVAIGAMLAGLFFATNPFVYGRLHQLFLLAQYAVFPL</sequence>
<organism evidence="2">
    <name type="scientific">marine sediment metagenome</name>
    <dbReference type="NCBI Taxonomy" id="412755"/>
    <lineage>
        <taxon>unclassified sequences</taxon>
        <taxon>metagenomes</taxon>
        <taxon>ecological metagenomes</taxon>
    </lineage>
</organism>
<feature type="transmembrane region" description="Helical" evidence="1">
    <location>
        <begin position="6"/>
        <end position="28"/>
    </location>
</feature>
<feature type="non-terminal residue" evidence="2">
    <location>
        <position position="153"/>
    </location>
</feature>
<accession>X0UHV7</accession>